<evidence type="ECO:0000259" key="8">
    <source>
        <dbReference type="Pfam" id="PF22642"/>
    </source>
</evidence>
<keyword evidence="10" id="KW-1185">Reference proteome</keyword>
<reference evidence="9 10" key="1">
    <citation type="journal article" date="2021" name="ISME Commun">
        <title>Automated analysis of genomic sequences facilitates high-throughput and comprehensive description of bacteria.</title>
        <authorList>
            <person name="Hitch T.C.A."/>
        </authorList>
    </citation>
    <scope>NUCLEOTIDE SEQUENCE [LARGE SCALE GENOMIC DNA]</scope>
    <source>
        <strain evidence="9 10">H2_18</strain>
    </source>
</reference>
<dbReference type="InterPro" id="IPR016098">
    <property type="entry name" value="CAP/MinC_C"/>
</dbReference>
<comment type="subunit">
    <text evidence="5 6">Interacts with MinD and FtsZ.</text>
</comment>
<evidence type="ECO:0000256" key="2">
    <source>
        <dbReference type="ARBA" id="ARBA00022618"/>
    </source>
</evidence>
<dbReference type="PANTHER" id="PTHR34108:SF1">
    <property type="entry name" value="SEPTUM SITE-DETERMINING PROTEIN MINC"/>
    <property type="match status" value="1"/>
</dbReference>
<keyword evidence="4 6" id="KW-0131">Cell cycle</keyword>
<dbReference type="Proteomes" id="UP001652394">
    <property type="component" value="Unassembled WGS sequence"/>
</dbReference>
<organism evidence="9 10">
    <name type="scientific">Faecalicatena acetigenes</name>
    <dbReference type="NCBI Taxonomy" id="2981790"/>
    <lineage>
        <taxon>Bacteria</taxon>
        <taxon>Bacillati</taxon>
        <taxon>Bacillota</taxon>
        <taxon>Clostridia</taxon>
        <taxon>Lachnospirales</taxon>
        <taxon>Lachnospiraceae</taxon>
        <taxon>Faecalicatena</taxon>
    </lineage>
</organism>
<evidence type="ECO:0000259" key="7">
    <source>
        <dbReference type="Pfam" id="PF03775"/>
    </source>
</evidence>
<protein>
    <recommendedName>
        <fullName evidence="6">Probable septum site-determining protein MinC</fullName>
    </recommendedName>
</protein>
<sequence>MDRLVSIKSSRYGMEIHLDPKAPFGELMRALTLKLKNSTRFFEGAHMALSLVGRSLSKEEEQNVLEQISALTGIEIVCIIEQDKQKDQMYKSIVEQTLSNIYKKDGQFYRGTLSKRQVLESDSSIVILGDVESGARVIAKGNVVVVGGLSGTVKAGASGDRNAFVAALSMQPKQLCIGEIEANCQRFHKENLSINGPKIAFIDGNHIYLDPLVE</sequence>
<gene>
    <name evidence="6" type="primary">minC</name>
    <name evidence="9" type="ORF">OCV51_03340</name>
</gene>
<comment type="caution">
    <text evidence="9">The sequence shown here is derived from an EMBL/GenBank/DDBJ whole genome shotgun (WGS) entry which is preliminary data.</text>
</comment>
<accession>A0ABT2T8Z6</accession>
<evidence type="ECO:0000313" key="10">
    <source>
        <dbReference type="Proteomes" id="UP001652394"/>
    </source>
</evidence>
<dbReference type="HAMAP" id="MF_00267">
    <property type="entry name" value="MinC"/>
    <property type="match status" value="1"/>
</dbReference>
<comment type="similarity">
    <text evidence="1 6">Belongs to the MinC family.</text>
</comment>
<dbReference type="Gene3D" id="3.30.160.540">
    <property type="match status" value="1"/>
</dbReference>
<feature type="domain" description="Septum site-determining protein MinC N-terminal" evidence="8">
    <location>
        <begin position="5"/>
        <end position="78"/>
    </location>
</feature>
<evidence type="ECO:0000256" key="1">
    <source>
        <dbReference type="ARBA" id="ARBA00006291"/>
    </source>
</evidence>
<keyword evidence="3 6" id="KW-0717">Septation</keyword>
<dbReference type="EMBL" id="JAOQJX010000003">
    <property type="protein sequence ID" value="MCU6746701.1"/>
    <property type="molecule type" value="Genomic_DNA"/>
</dbReference>
<dbReference type="Pfam" id="PF22642">
    <property type="entry name" value="MinC_N_1"/>
    <property type="match status" value="1"/>
</dbReference>
<dbReference type="InterPro" id="IPR036145">
    <property type="entry name" value="MinC_C_sf"/>
</dbReference>
<dbReference type="InterPro" id="IPR013033">
    <property type="entry name" value="MinC"/>
</dbReference>
<keyword evidence="2 6" id="KW-0132">Cell division</keyword>
<dbReference type="InterPro" id="IPR005526">
    <property type="entry name" value="Septum_form_inhib_MinC_C"/>
</dbReference>
<evidence type="ECO:0000256" key="5">
    <source>
        <dbReference type="ARBA" id="ARBA00046874"/>
    </source>
</evidence>
<comment type="function">
    <text evidence="6">Cell division inhibitor that blocks the formation of polar Z ring septums. Rapidly oscillates between the poles of the cell to destabilize FtsZ filaments that have formed before they mature into polar Z rings. Prevents FtsZ polymerization.</text>
</comment>
<evidence type="ECO:0000256" key="4">
    <source>
        <dbReference type="ARBA" id="ARBA00023306"/>
    </source>
</evidence>
<proteinExistence type="inferred from homology"/>
<dbReference type="InterPro" id="IPR055219">
    <property type="entry name" value="MinC_N_1"/>
</dbReference>
<dbReference type="SUPFAM" id="SSF63848">
    <property type="entry name" value="Cell-division inhibitor MinC, C-terminal domain"/>
    <property type="match status" value="1"/>
</dbReference>
<evidence type="ECO:0000256" key="3">
    <source>
        <dbReference type="ARBA" id="ARBA00023210"/>
    </source>
</evidence>
<evidence type="ECO:0000256" key="6">
    <source>
        <dbReference type="HAMAP-Rule" id="MF_00267"/>
    </source>
</evidence>
<dbReference type="RefSeq" id="WP_059070453.1">
    <property type="nucleotide sequence ID" value="NZ_JAOQJX010000003.1"/>
</dbReference>
<dbReference type="Gene3D" id="2.160.20.70">
    <property type="match status" value="1"/>
</dbReference>
<dbReference type="PANTHER" id="PTHR34108">
    <property type="entry name" value="SEPTUM SITE-DETERMINING PROTEIN MINC"/>
    <property type="match status" value="1"/>
</dbReference>
<feature type="domain" description="Septum formation inhibitor MinC C-terminal" evidence="7">
    <location>
        <begin position="109"/>
        <end position="208"/>
    </location>
</feature>
<name>A0ABT2T8Z6_9FIRM</name>
<evidence type="ECO:0000313" key="9">
    <source>
        <dbReference type="EMBL" id="MCU6746701.1"/>
    </source>
</evidence>
<dbReference type="Pfam" id="PF03775">
    <property type="entry name" value="MinC_C"/>
    <property type="match status" value="1"/>
</dbReference>